<gene>
    <name evidence="1" type="ORF">HELGO_WM26746</name>
</gene>
<sequence>MNVRLLVAAVLAFSVGIAAFSLFSLSLSSDKPNSNFLTTQAGCDLSYSTCVAKDQHGHEVSISLSPRPVPILKDVAVEVSIQGMEAIRVAQISIEGLNMYMGVQIIPLTLTDTGNFSEQKLTGVLKLPVCTSQKMDWKAALVVQTNTKEYRADYPFTTIAP</sequence>
<reference evidence="1" key="1">
    <citation type="submission" date="2020-01" db="EMBL/GenBank/DDBJ databases">
        <authorList>
            <person name="Meier V. D."/>
            <person name="Meier V D."/>
        </authorList>
    </citation>
    <scope>NUCLEOTIDE SEQUENCE</scope>
    <source>
        <strain evidence="1">HLG_WM_MAG_09</strain>
    </source>
</reference>
<dbReference type="EMBL" id="CACVAT010000626">
    <property type="protein sequence ID" value="CAA6830752.1"/>
    <property type="molecule type" value="Genomic_DNA"/>
</dbReference>
<organism evidence="1">
    <name type="scientific">uncultured Thiotrichaceae bacterium</name>
    <dbReference type="NCBI Taxonomy" id="298394"/>
    <lineage>
        <taxon>Bacteria</taxon>
        <taxon>Pseudomonadati</taxon>
        <taxon>Pseudomonadota</taxon>
        <taxon>Gammaproteobacteria</taxon>
        <taxon>Thiotrichales</taxon>
        <taxon>Thiotrichaceae</taxon>
        <taxon>environmental samples</taxon>
    </lineage>
</organism>
<name>A0A6S6UMA4_9GAMM</name>
<dbReference type="AlphaFoldDB" id="A0A6S6UMA4"/>
<evidence type="ECO:0000313" key="1">
    <source>
        <dbReference type="EMBL" id="CAA6830752.1"/>
    </source>
</evidence>
<accession>A0A6S6UMA4</accession>
<proteinExistence type="predicted"/>
<protein>
    <submittedName>
        <fullName evidence="1">Uncharacterized protein</fullName>
    </submittedName>
</protein>